<dbReference type="InterPro" id="IPR032675">
    <property type="entry name" value="LRR_dom_sf"/>
</dbReference>
<reference evidence="4 5" key="1">
    <citation type="submission" date="2014-11" db="EMBL/GenBank/DDBJ databases">
        <authorList>
            <person name="Zhu J."/>
            <person name="Qi W."/>
            <person name="Song R."/>
        </authorList>
    </citation>
    <scope>NUCLEOTIDE SEQUENCE [LARGE SCALE GENOMIC DNA]</scope>
</reference>
<keyword evidence="5" id="KW-1185">Reference proteome</keyword>
<evidence type="ECO:0000256" key="3">
    <source>
        <dbReference type="ARBA" id="ARBA00022737"/>
    </source>
</evidence>
<dbReference type="PROSITE" id="PS51450">
    <property type="entry name" value="LRR"/>
    <property type="match status" value="1"/>
</dbReference>
<dbReference type="GO" id="GO:0005829">
    <property type="term" value="C:cytosol"/>
    <property type="evidence" value="ECO:0007669"/>
    <property type="project" value="TreeGrafter"/>
</dbReference>
<sequence length="215" mass="23984">MGERTHNLLMDKWGLSDKEIEDLCYMLPEAPELGSMSLCSNGFGSRAVIALSEVLPVKAPHLHTLILSYNDIHKNGCVALRDMLMGRFELRSLSLDHNQIGDEGLAYLSEAFTHTPHLHSLDLRSNGLTDSSSHLLAARLPYCVSLTKCRLDDNMLSPAGVQRLVEAKKRCVSLTTLSIDRQRERSISRAHETARLARGYLKKLYMNVVPVLLAC</sequence>
<dbReference type="Pfam" id="PF13516">
    <property type="entry name" value="LRR_6"/>
    <property type="match status" value="3"/>
</dbReference>
<dbReference type="InterPro" id="IPR027038">
    <property type="entry name" value="RanGap"/>
</dbReference>
<dbReference type="Gene3D" id="3.80.10.10">
    <property type="entry name" value="Ribonuclease Inhibitor"/>
    <property type="match status" value="1"/>
</dbReference>
<dbReference type="EMBL" id="CDMY01000462">
    <property type="protein sequence ID" value="CEM14982.1"/>
    <property type="molecule type" value="Genomic_DNA"/>
</dbReference>
<dbReference type="AlphaFoldDB" id="A0A0G4FLT6"/>
<protein>
    <submittedName>
        <fullName evidence="4">Uncharacterized protein</fullName>
    </submittedName>
</protein>
<dbReference type="InParanoid" id="A0A0G4FLT6"/>
<dbReference type="PhylomeDB" id="A0A0G4FLT6"/>
<dbReference type="VEuPathDB" id="CryptoDB:Vbra_2230"/>
<dbReference type="PANTHER" id="PTHR24113:SF12">
    <property type="entry name" value="RAN GTPASE-ACTIVATING PROTEIN 1"/>
    <property type="match status" value="1"/>
</dbReference>
<dbReference type="InterPro" id="IPR001611">
    <property type="entry name" value="Leu-rich_rpt"/>
</dbReference>
<dbReference type="GO" id="GO:0031267">
    <property type="term" value="F:small GTPase binding"/>
    <property type="evidence" value="ECO:0007669"/>
    <property type="project" value="TreeGrafter"/>
</dbReference>
<accession>A0A0G4FLT6</accession>
<dbReference type="SUPFAM" id="SSF52047">
    <property type="entry name" value="RNI-like"/>
    <property type="match status" value="1"/>
</dbReference>
<dbReference type="OMA" id="MGERTHN"/>
<gene>
    <name evidence="4" type="ORF">Vbra_2230</name>
</gene>
<evidence type="ECO:0000256" key="2">
    <source>
        <dbReference type="ARBA" id="ARBA00022614"/>
    </source>
</evidence>
<organism evidence="4 5">
    <name type="scientific">Vitrella brassicaformis (strain CCMP3155)</name>
    <dbReference type="NCBI Taxonomy" id="1169540"/>
    <lineage>
        <taxon>Eukaryota</taxon>
        <taxon>Sar</taxon>
        <taxon>Alveolata</taxon>
        <taxon>Colpodellida</taxon>
        <taxon>Vitrellaceae</taxon>
        <taxon>Vitrella</taxon>
    </lineage>
</organism>
<dbReference type="GO" id="GO:0048471">
    <property type="term" value="C:perinuclear region of cytoplasm"/>
    <property type="evidence" value="ECO:0007669"/>
    <property type="project" value="TreeGrafter"/>
</dbReference>
<keyword evidence="2" id="KW-0433">Leucine-rich repeat</keyword>
<dbReference type="OrthoDB" id="433359at2759"/>
<dbReference type="GO" id="GO:0006913">
    <property type="term" value="P:nucleocytoplasmic transport"/>
    <property type="evidence" value="ECO:0007669"/>
    <property type="project" value="TreeGrafter"/>
</dbReference>
<dbReference type="SMART" id="SM00368">
    <property type="entry name" value="LRR_RI"/>
    <property type="match status" value="4"/>
</dbReference>
<dbReference type="GO" id="GO:0005634">
    <property type="term" value="C:nucleus"/>
    <property type="evidence" value="ECO:0007669"/>
    <property type="project" value="TreeGrafter"/>
</dbReference>
<dbReference type="STRING" id="1169540.A0A0G4FLT6"/>
<keyword evidence="3" id="KW-0677">Repeat</keyword>
<evidence type="ECO:0000313" key="4">
    <source>
        <dbReference type="EMBL" id="CEM14982.1"/>
    </source>
</evidence>
<evidence type="ECO:0000313" key="5">
    <source>
        <dbReference type="Proteomes" id="UP000041254"/>
    </source>
</evidence>
<name>A0A0G4FLT6_VITBC</name>
<evidence type="ECO:0000256" key="1">
    <source>
        <dbReference type="ARBA" id="ARBA00022468"/>
    </source>
</evidence>
<dbReference type="Proteomes" id="UP000041254">
    <property type="component" value="Unassembled WGS sequence"/>
</dbReference>
<dbReference type="PANTHER" id="PTHR24113">
    <property type="entry name" value="RAN GTPASE-ACTIVATING PROTEIN 1"/>
    <property type="match status" value="1"/>
</dbReference>
<keyword evidence="1" id="KW-0343">GTPase activation</keyword>
<dbReference type="GO" id="GO:0005096">
    <property type="term" value="F:GTPase activator activity"/>
    <property type="evidence" value="ECO:0007669"/>
    <property type="project" value="UniProtKB-KW"/>
</dbReference>
<proteinExistence type="predicted"/>